<dbReference type="AlphaFoldDB" id="A0A9W6PH65"/>
<evidence type="ECO:0000313" key="2">
    <source>
        <dbReference type="EMBL" id="GLW54848.1"/>
    </source>
</evidence>
<feature type="region of interest" description="Disordered" evidence="1">
    <location>
        <begin position="1"/>
        <end position="36"/>
    </location>
</feature>
<organism evidence="2 3">
    <name type="scientific">Kitasatospora phosalacinea</name>
    <dbReference type="NCBI Taxonomy" id="2065"/>
    <lineage>
        <taxon>Bacteria</taxon>
        <taxon>Bacillati</taxon>
        <taxon>Actinomycetota</taxon>
        <taxon>Actinomycetes</taxon>
        <taxon>Kitasatosporales</taxon>
        <taxon>Streptomycetaceae</taxon>
        <taxon>Kitasatospora</taxon>
    </lineage>
</organism>
<dbReference type="RefSeq" id="WP_158715287.1">
    <property type="nucleotide sequence ID" value="NZ_BSRX01000014.1"/>
</dbReference>
<comment type="caution">
    <text evidence="2">The sequence shown here is derived from an EMBL/GenBank/DDBJ whole genome shotgun (WGS) entry which is preliminary data.</text>
</comment>
<accession>A0A9W6PH65</accession>
<sequence length="78" mass="7948">MSSSGRLGRLVESTDSGVNGGIHLGASTPGSADDTHEVDKTAHRLFANAAEAAGEPVLVSPPGNSVHHRFAAQEGIDE</sequence>
<evidence type="ECO:0000313" key="3">
    <source>
        <dbReference type="Proteomes" id="UP001165143"/>
    </source>
</evidence>
<evidence type="ECO:0000256" key="1">
    <source>
        <dbReference type="SAM" id="MobiDB-lite"/>
    </source>
</evidence>
<dbReference type="EMBL" id="BSRX01000014">
    <property type="protein sequence ID" value="GLW54848.1"/>
    <property type="molecule type" value="Genomic_DNA"/>
</dbReference>
<name>A0A9W6PH65_9ACTN</name>
<dbReference type="Proteomes" id="UP001165143">
    <property type="component" value="Unassembled WGS sequence"/>
</dbReference>
<gene>
    <name evidence="2" type="ORF">Kpho01_28590</name>
</gene>
<proteinExistence type="predicted"/>
<reference evidence="2" key="1">
    <citation type="submission" date="2023-02" db="EMBL/GenBank/DDBJ databases">
        <title>Kitasatospora phosalacinea NBRC 14362.</title>
        <authorList>
            <person name="Ichikawa N."/>
            <person name="Sato H."/>
            <person name="Tonouchi N."/>
        </authorList>
    </citation>
    <scope>NUCLEOTIDE SEQUENCE</scope>
    <source>
        <strain evidence="2">NBRC 14362</strain>
    </source>
</reference>
<protein>
    <submittedName>
        <fullName evidence="2">Uncharacterized protein</fullName>
    </submittedName>
</protein>